<keyword evidence="3" id="KW-1185">Reference proteome</keyword>
<sequence length="94" mass="10007">MFGRTIIATVTALALAPAFAANSFPMEPQIEVHLATPKGSTHTTQIGRSETKKVTLDGVEYTLKGNGAKKVDDIDVEVTPKDKTAVRVTVKDPA</sequence>
<dbReference type="RefSeq" id="WP_378160831.1">
    <property type="nucleotide sequence ID" value="NZ_JBHSBU010000001.1"/>
</dbReference>
<evidence type="ECO:0000256" key="1">
    <source>
        <dbReference type="SAM" id="SignalP"/>
    </source>
</evidence>
<keyword evidence="1" id="KW-0732">Signal</keyword>
<feature type="signal peptide" evidence="1">
    <location>
        <begin position="1"/>
        <end position="20"/>
    </location>
</feature>
<organism evidence="2 3">
    <name type="scientific">Chitinimonas lacunae</name>
    <dbReference type="NCBI Taxonomy" id="1963018"/>
    <lineage>
        <taxon>Bacteria</taxon>
        <taxon>Pseudomonadati</taxon>
        <taxon>Pseudomonadota</taxon>
        <taxon>Betaproteobacteria</taxon>
        <taxon>Neisseriales</taxon>
        <taxon>Chitinibacteraceae</taxon>
        <taxon>Chitinimonas</taxon>
    </lineage>
</organism>
<feature type="chain" id="PRO_5045809619" description="DUF5666 domain-containing protein" evidence="1">
    <location>
        <begin position="21"/>
        <end position="94"/>
    </location>
</feature>
<protein>
    <recommendedName>
        <fullName evidence="4">DUF5666 domain-containing protein</fullName>
    </recommendedName>
</protein>
<evidence type="ECO:0008006" key="4">
    <source>
        <dbReference type="Google" id="ProtNLM"/>
    </source>
</evidence>
<evidence type="ECO:0000313" key="2">
    <source>
        <dbReference type="EMBL" id="MFC4158305.1"/>
    </source>
</evidence>
<reference evidence="3" key="1">
    <citation type="journal article" date="2019" name="Int. J. Syst. Evol. Microbiol.">
        <title>The Global Catalogue of Microorganisms (GCM) 10K type strain sequencing project: providing services to taxonomists for standard genome sequencing and annotation.</title>
        <authorList>
            <consortium name="The Broad Institute Genomics Platform"/>
            <consortium name="The Broad Institute Genome Sequencing Center for Infectious Disease"/>
            <person name="Wu L."/>
            <person name="Ma J."/>
        </authorList>
    </citation>
    <scope>NUCLEOTIDE SEQUENCE [LARGE SCALE GENOMIC DNA]</scope>
    <source>
        <strain evidence="3">LMG 29894</strain>
    </source>
</reference>
<evidence type="ECO:0000313" key="3">
    <source>
        <dbReference type="Proteomes" id="UP001595791"/>
    </source>
</evidence>
<accession>A0ABV8MN61</accession>
<dbReference type="EMBL" id="JBHSBU010000001">
    <property type="protein sequence ID" value="MFC4158305.1"/>
    <property type="molecule type" value="Genomic_DNA"/>
</dbReference>
<comment type="caution">
    <text evidence="2">The sequence shown here is derived from an EMBL/GenBank/DDBJ whole genome shotgun (WGS) entry which is preliminary data.</text>
</comment>
<name>A0ABV8MN61_9NEIS</name>
<dbReference type="Proteomes" id="UP001595791">
    <property type="component" value="Unassembled WGS sequence"/>
</dbReference>
<gene>
    <name evidence="2" type="ORF">ACFOW7_02920</name>
</gene>
<proteinExistence type="predicted"/>